<evidence type="ECO:0000313" key="3">
    <source>
        <dbReference type="Proteomes" id="UP000441336"/>
    </source>
</evidence>
<evidence type="ECO:0000256" key="1">
    <source>
        <dbReference type="SAM" id="SignalP"/>
    </source>
</evidence>
<feature type="chain" id="PRO_5029863252" evidence="1">
    <location>
        <begin position="18"/>
        <end position="154"/>
    </location>
</feature>
<dbReference type="EMBL" id="WQKZ01000003">
    <property type="protein sequence ID" value="MVN77334.1"/>
    <property type="molecule type" value="Genomic_DNA"/>
</dbReference>
<dbReference type="PROSITE" id="PS51257">
    <property type="entry name" value="PROKAR_LIPOPROTEIN"/>
    <property type="match status" value="1"/>
</dbReference>
<keyword evidence="1" id="KW-0732">Signal</keyword>
<comment type="caution">
    <text evidence="2">The sequence shown here is derived from an EMBL/GenBank/DDBJ whole genome shotgun (WGS) entry which is preliminary data.</text>
</comment>
<keyword evidence="3" id="KW-1185">Reference proteome</keyword>
<sequence>MKKMLLLPLCAALFASAATLTSCGNGGTTAQAPTTPAAQAKAAEDSVMARHDRLMGQSEQVVELAAKLQATPRPPRPLLAKLQAADQAMMTWMHQYQAPDSAAPAPQRLAYLQDQQQQLAAIEKQLTSALDSAKAAVGRMPAAATAAPTPAPGQ</sequence>
<feature type="signal peptide" evidence="1">
    <location>
        <begin position="1"/>
        <end position="17"/>
    </location>
</feature>
<accession>A0A7K1TG01</accession>
<proteinExistence type="predicted"/>
<name>A0A7K1TG01_9BACT</name>
<dbReference type="RefSeq" id="WP_157566272.1">
    <property type="nucleotide sequence ID" value="NZ_WQKZ01000003.1"/>
</dbReference>
<gene>
    <name evidence="2" type="ORF">GO988_13445</name>
</gene>
<protein>
    <submittedName>
        <fullName evidence="2">Uncharacterized protein</fullName>
    </submittedName>
</protein>
<dbReference type="AlphaFoldDB" id="A0A7K1TG01"/>
<dbReference type="Proteomes" id="UP000441336">
    <property type="component" value="Unassembled WGS sequence"/>
</dbReference>
<organism evidence="2 3">
    <name type="scientific">Hymenobacter ginkgonis</name>
    <dbReference type="NCBI Taxonomy" id="2682976"/>
    <lineage>
        <taxon>Bacteria</taxon>
        <taxon>Pseudomonadati</taxon>
        <taxon>Bacteroidota</taxon>
        <taxon>Cytophagia</taxon>
        <taxon>Cytophagales</taxon>
        <taxon>Hymenobacteraceae</taxon>
        <taxon>Hymenobacter</taxon>
    </lineage>
</organism>
<evidence type="ECO:0000313" key="2">
    <source>
        <dbReference type="EMBL" id="MVN77334.1"/>
    </source>
</evidence>
<reference evidence="2 3" key="1">
    <citation type="submission" date="2019-12" db="EMBL/GenBank/DDBJ databases">
        <title>Hymenobacter sp. HMF4947 Genome sequencing and assembly.</title>
        <authorList>
            <person name="Kang H."/>
            <person name="Cha I."/>
            <person name="Kim H."/>
            <person name="Joh K."/>
        </authorList>
    </citation>
    <scope>NUCLEOTIDE SEQUENCE [LARGE SCALE GENOMIC DNA]</scope>
    <source>
        <strain evidence="2 3">HMF4947</strain>
    </source>
</reference>